<dbReference type="EMBL" id="CP036269">
    <property type="protein sequence ID" value="QDT41966.1"/>
    <property type="molecule type" value="Genomic_DNA"/>
</dbReference>
<accession>A0A517RDM7</accession>
<dbReference type="OrthoDB" id="280795at2"/>
<organism evidence="1 2">
    <name type="scientific">Gimesia alba</name>
    <dbReference type="NCBI Taxonomy" id="2527973"/>
    <lineage>
        <taxon>Bacteria</taxon>
        <taxon>Pseudomonadati</taxon>
        <taxon>Planctomycetota</taxon>
        <taxon>Planctomycetia</taxon>
        <taxon>Planctomycetales</taxon>
        <taxon>Planctomycetaceae</taxon>
        <taxon>Gimesia</taxon>
    </lineage>
</organism>
<dbReference type="KEGG" id="gaz:Pan241w_20460"/>
<dbReference type="Proteomes" id="UP000317171">
    <property type="component" value="Chromosome"/>
</dbReference>
<gene>
    <name evidence="1" type="ORF">Pan241w_20460</name>
</gene>
<reference evidence="1 2" key="1">
    <citation type="submission" date="2019-02" db="EMBL/GenBank/DDBJ databases">
        <title>Deep-cultivation of Planctomycetes and their phenomic and genomic characterization uncovers novel biology.</title>
        <authorList>
            <person name="Wiegand S."/>
            <person name="Jogler M."/>
            <person name="Boedeker C."/>
            <person name="Pinto D."/>
            <person name="Vollmers J."/>
            <person name="Rivas-Marin E."/>
            <person name="Kohn T."/>
            <person name="Peeters S.H."/>
            <person name="Heuer A."/>
            <person name="Rast P."/>
            <person name="Oberbeckmann S."/>
            <person name="Bunk B."/>
            <person name="Jeske O."/>
            <person name="Meyerdierks A."/>
            <person name="Storesund J.E."/>
            <person name="Kallscheuer N."/>
            <person name="Luecker S."/>
            <person name="Lage O.M."/>
            <person name="Pohl T."/>
            <person name="Merkel B.J."/>
            <person name="Hornburger P."/>
            <person name="Mueller R.-W."/>
            <person name="Bruemmer F."/>
            <person name="Labrenz M."/>
            <person name="Spormann A.M."/>
            <person name="Op den Camp H."/>
            <person name="Overmann J."/>
            <person name="Amann R."/>
            <person name="Jetten M.S.M."/>
            <person name="Mascher T."/>
            <person name="Medema M.H."/>
            <person name="Devos D.P."/>
            <person name="Kaster A.-K."/>
            <person name="Ovreas L."/>
            <person name="Rohde M."/>
            <person name="Galperin M.Y."/>
            <person name="Jogler C."/>
        </authorList>
    </citation>
    <scope>NUCLEOTIDE SEQUENCE [LARGE SCALE GENOMIC DNA]</scope>
    <source>
        <strain evidence="1 2">Pan241w</strain>
    </source>
</reference>
<proteinExistence type="predicted"/>
<name>A0A517RDM7_9PLAN</name>
<keyword evidence="2" id="KW-1185">Reference proteome</keyword>
<sequence length="136" mass="16251">MKRLMGITYKDWVVKFGLDPKKHYHSEDSKRGFSFFIETNEFLFIDEVLASINIYNFPAASNIPGFVFPVETGFEKLLAILAAEGIDWELYQEYSYEHWVVIKLLQQGLLYEFQFDFDDHTLKLQRVRLERDRDRI</sequence>
<protein>
    <submittedName>
        <fullName evidence="1">Uncharacterized protein</fullName>
    </submittedName>
</protein>
<evidence type="ECO:0000313" key="1">
    <source>
        <dbReference type="EMBL" id="QDT41966.1"/>
    </source>
</evidence>
<dbReference type="RefSeq" id="WP_145214393.1">
    <property type="nucleotide sequence ID" value="NZ_CP036269.1"/>
</dbReference>
<dbReference type="AlphaFoldDB" id="A0A517RDM7"/>
<evidence type="ECO:0000313" key="2">
    <source>
        <dbReference type="Proteomes" id="UP000317171"/>
    </source>
</evidence>